<evidence type="ECO:0000313" key="2">
    <source>
        <dbReference type="EMBL" id="MER8937639.1"/>
    </source>
</evidence>
<accession>A0ABV1YRC0</accession>
<feature type="region of interest" description="Disordered" evidence="1">
    <location>
        <begin position="1"/>
        <end position="23"/>
    </location>
</feature>
<evidence type="ECO:0000256" key="1">
    <source>
        <dbReference type="SAM" id="MobiDB-lite"/>
    </source>
</evidence>
<organism evidence="2 3">
    <name type="scientific">Mesorhizobium opportunistum</name>
    <dbReference type="NCBI Taxonomy" id="593909"/>
    <lineage>
        <taxon>Bacteria</taxon>
        <taxon>Pseudomonadati</taxon>
        <taxon>Pseudomonadota</taxon>
        <taxon>Alphaproteobacteria</taxon>
        <taxon>Hyphomicrobiales</taxon>
        <taxon>Phyllobacteriaceae</taxon>
        <taxon>Mesorhizobium</taxon>
    </lineage>
</organism>
<feature type="non-terminal residue" evidence="2">
    <location>
        <position position="1"/>
    </location>
</feature>
<dbReference type="Proteomes" id="UP001464387">
    <property type="component" value="Unassembled WGS sequence"/>
</dbReference>
<reference evidence="2 3" key="1">
    <citation type="journal article" date="2024" name="Proc. Natl. Acad. Sci. U.S.A.">
        <title>The evolutionary genomics of adaptation to stress in wild rhizobium bacteria.</title>
        <authorList>
            <person name="Kehlet-Delgado H."/>
            <person name="Montoya A.P."/>
            <person name="Jensen K.T."/>
            <person name="Wendlandt C.E."/>
            <person name="Dexheimer C."/>
            <person name="Roberts M."/>
            <person name="Torres Martinez L."/>
            <person name="Friesen M.L."/>
            <person name="Griffitts J.S."/>
            <person name="Porter S.S."/>
        </authorList>
    </citation>
    <scope>NUCLEOTIDE SEQUENCE [LARGE SCALE GENOMIC DNA]</scope>
    <source>
        <strain evidence="2 3">M0729</strain>
    </source>
</reference>
<evidence type="ECO:0000313" key="3">
    <source>
        <dbReference type="Proteomes" id="UP001464387"/>
    </source>
</evidence>
<protein>
    <submittedName>
        <fullName evidence="2">Ti-type conjugative transfer relaxase TraA</fullName>
    </submittedName>
</protein>
<gene>
    <name evidence="2" type="ORF">NKI33_32420</name>
</gene>
<keyword evidence="3" id="KW-1185">Reference proteome</keyword>
<comment type="caution">
    <text evidence="2">The sequence shown here is derived from an EMBL/GenBank/DDBJ whole genome shotgun (WGS) entry which is preliminary data.</text>
</comment>
<proteinExistence type="predicted"/>
<name>A0ABV1YRC0_9HYPH</name>
<sequence>GARIGDAVRAPEKDPSARGVPRDANLPVVAEAAVRSARTKALVRHARALDAMLHNANADGQGSPDQMRELKEARSAFEKVRPHGWRDAEAAYVKNPELVREAGAGRVNRIVLALQLETEIRTGVDIDQGRRADRFVERWQKLDRSGQEQYQAGDMSGYKSTRAAMSDMAKSLERDPQLESLLANRKRELGINVDSGRRLGAELAFSHGIGRGRGIGI</sequence>
<dbReference type="EMBL" id="JAMYPJ010000087">
    <property type="protein sequence ID" value="MER8937639.1"/>
    <property type="molecule type" value="Genomic_DNA"/>
</dbReference>